<name>A0A9Q5HRT0_SANBA</name>
<evidence type="ECO:0000256" key="5">
    <source>
        <dbReference type="SAM" id="MobiDB-lite"/>
    </source>
</evidence>
<evidence type="ECO:0000256" key="3">
    <source>
        <dbReference type="ARBA" id="ARBA00022989"/>
    </source>
</evidence>
<feature type="compositionally biased region" description="Basic residues" evidence="5">
    <location>
        <begin position="359"/>
        <end position="372"/>
    </location>
</feature>
<feature type="transmembrane region" description="Helical" evidence="6">
    <location>
        <begin position="46"/>
        <end position="62"/>
    </location>
</feature>
<keyword evidence="4 6" id="KW-0472">Membrane</keyword>
<dbReference type="GO" id="GO:0032469">
    <property type="term" value="P:endoplasmic reticulum calcium ion homeostasis"/>
    <property type="evidence" value="ECO:0007669"/>
    <property type="project" value="InterPro"/>
</dbReference>
<dbReference type="GO" id="GO:0016020">
    <property type="term" value="C:membrane"/>
    <property type="evidence" value="ECO:0007669"/>
    <property type="project" value="UniProtKB-SubCell"/>
</dbReference>
<gene>
    <name evidence="7" type="ORF">A7U60_g8038</name>
</gene>
<dbReference type="OrthoDB" id="10039147at2759"/>
<comment type="subcellular location">
    <subcellularLocation>
        <location evidence="1">Membrane</location>
        <topology evidence="1">Single-pass membrane protein</topology>
    </subcellularLocation>
</comment>
<feature type="region of interest" description="Disordered" evidence="5">
    <location>
        <begin position="304"/>
        <end position="372"/>
    </location>
</feature>
<organism evidence="7 8">
    <name type="scientific">Sanghuangporus baumii</name>
    <name type="common">Phellinus baumii</name>
    <dbReference type="NCBI Taxonomy" id="108892"/>
    <lineage>
        <taxon>Eukaryota</taxon>
        <taxon>Fungi</taxon>
        <taxon>Dikarya</taxon>
        <taxon>Basidiomycota</taxon>
        <taxon>Agaricomycotina</taxon>
        <taxon>Agaricomycetes</taxon>
        <taxon>Hymenochaetales</taxon>
        <taxon>Hymenochaetaceae</taxon>
        <taxon>Sanghuangporus</taxon>
    </lineage>
</organism>
<proteinExistence type="predicted"/>
<evidence type="ECO:0000313" key="7">
    <source>
        <dbReference type="EMBL" id="OCB84818.1"/>
    </source>
</evidence>
<evidence type="ECO:0000256" key="6">
    <source>
        <dbReference type="SAM" id="Phobius"/>
    </source>
</evidence>
<dbReference type="Proteomes" id="UP000757232">
    <property type="component" value="Unassembled WGS sequence"/>
</dbReference>
<dbReference type="GO" id="GO:0005783">
    <property type="term" value="C:endoplasmic reticulum"/>
    <property type="evidence" value="ECO:0007669"/>
    <property type="project" value="InterPro"/>
</dbReference>
<evidence type="ECO:0000256" key="4">
    <source>
        <dbReference type="ARBA" id="ARBA00023136"/>
    </source>
</evidence>
<comment type="caution">
    <text evidence="7">The sequence shown here is derived from an EMBL/GenBank/DDBJ whole genome shotgun (WGS) entry which is preliminary data.</text>
</comment>
<evidence type="ECO:0000313" key="8">
    <source>
        <dbReference type="Proteomes" id="UP000757232"/>
    </source>
</evidence>
<feature type="compositionally biased region" description="Basic and acidic residues" evidence="5">
    <location>
        <begin position="304"/>
        <end position="343"/>
    </location>
</feature>
<dbReference type="PANTHER" id="PTHR12883">
    <property type="entry name" value="ADIPOCYTE-SPECIFIC PROTEIN 4-RELATED"/>
    <property type="match status" value="1"/>
</dbReference>
<dbReference type="PANTHER" id="PTHR12883:SF0">
    <property type="entry name" value="PAT COMPLEX SUBUNIT CCDC47"/>
    <property type="match status" value="1"/>
</dbReference>
<dbReference type="AlphaFoldDB" id="A0A9Q5HRT0"/>
<dbReference type="GO" id="GO:0005509">
    <property type="term" value="F:calcium ion binding"/>
    <property type="evidence" value="ECO:0007669"/>
    <property type="project" value="InterPro"/>
</dbReference>
<dbReference type="Pfam" id="PF07946">
    <property type="entry name" value="CCDC47"/>
    <property type="match status" value="1"/>
</dbReference>
<keyword evidence="8" id="KW-1185">Reference proteome</keyword>
<protein>
    <submittedName>
        <fullName evidence="7">DUF1682-domain-containing protein</fullName>
    </submittedName>
</protein>
<evidence type="ECO:0000256" key="1">
    <source>
        <dbReference type="ARBA" id="ARBA00004167"/>
    </source>
</evidence>
<evidence type="ECO:0000256" key="2">
    <source>
        <dbReference type="ARBA" id="ARBA00022692"/>
    </source>
</evidence>
<dbReference type="InterPro" id="IPR012879">
    <property type="entry name" value="CCDC47"/>
</dbReference>
<sequence length="372" mass="42332">MSVLSEFAKALAALTPAPPSTSWEYDGLQYRWKNFVFRPALFKREAFLFAVVLIYIVWYFVGKSVNKRRAEAWLNAHYALLKQQFSKPSAAGGLIPDGHAEFFNFSTGRRNIESLHSVFTLLPRHDGLKMLYQFFWGLADMTVTSEDEIELDFKLHPSTSVPGFVWAAVSKECLRTIKQNRWDLTLTRTTESPLLSGGYCVMSEYADVTEALLKSGSLNIGAALNDPAVRPYVKSLTITDQPRERPSQPIPADQRERHVILTLRAPPVSQSDATLPLVKSVFSFIDALEAGKFSLRPETRTKLRKTREELDGQIRKDAEAERKEEEEQDKAAARKKAEEERISKLSAAEQQKELERERKRQLRKAQGKVIKK</sequence>
<reference evidence="7" key="1">
    <citation type="submission" date="2016-06" db="EMBL/GenBank/DDBJ databases">
        <title>Draft Genome sequence of the fungus Inonotus baumii.</title>
        <authorList>
            <person name="Zhu H."/>
            <person name="Lin W."/>
        </authorList>
    </citation>
    <scope>NUCLEOTIDE SEQUENCE</scope>
    <source>
        <strain evidence="7">821</strain>
    </source>
</reference>
<dbReference type="EMBL" id="LNZH02000213">
    <property type="protein sequence ID" value="OCB84818.1"/>
    <property type="molecule type" value="Genomic_DNA"/>
</dbReference>
<keyword evidence="2 6" id="KW-0812">Transmembrane</keyword>
<accession>A0A9Q5HRT0</accession>
<keyword evidence="3 6" id="KW-1133">Transmembrane helix</keyword>